<feature type="domain" description="TFG box profile" evidence="7">
    <location>
        <begin position="373"/>
        <end position="393"/>
    </location>
</feature>
<protein>
    <submittedName>
        <fullName evidence="9">Uncharacterized protein</fullName>
    </submittedName>
</protein>
<feature type="domain" description="Sm" evidence="8">
    <location>
        <begin position="1"/>
        <end position="81"/>
    </location>
</feature>
<proteinExistence type="inferred from homology"/>
<dbReference type="GO" id="GO:0033962">
    <property type="term" value="P:P-body assembly"/>
    <property type="evidence" value="ECO:0000318"/>
    <property type="project" value="GO_Central"/>
</dbReference>
<dbReference type="Proteomes" id="UP000007110">
    <property type="component" value="Unassembled WGS sequence"/>
</dbReference>
<dbReference type="FunCoup" id="A0A7M7SU29">
    <property type="interactions" value="2109"/>
</dbReference>
<evidence type="ECO:0000256" key="3">
    <source>
        <dbReference type="PROSITE-ProRule" id="PRU00869"/>
    </source>
</evidence>
<feature type="compositionally biased region" description="Polar residues" evidence="4">
    <location>
        <begin position="166"/>
        <end position="180"/>
    </location>
</feature>
<dbReference type="InterPro" id="IPR010920">
    <property type="entry name" value="LSM_dom_sf"/>
</dbReference>
<dbReference type="GO" id="GO:0000932">
    <property type="term" value="C:P-body"/>
    <property type="evidence" value="ECO:0000318"/>
    <property type="project" value="GO_Central"/>
</dbReference>
<feature type="compositionally biased region" description="Basic and acidic residues" evidence="4">
    <location>
        <begin position="215"/>
        <end position="273"/>
    </location>
</feature>
<dbReference type="OrthoDB" id="21539at2759"/>
<dbReference type="InterPro" id="IPR025768">
    <property type="entry name" value="TFG_box"/>
</dbReference>
<dbReference type="PROSITE" id="PS51512">
    <property type="entry name" value="DFDF"/>
    <property type="match status" value="1"/>
</dbReference>
<reference evidence="9" key="2">
    <citation type="submission" date="2021-01" db="UniProtKB">
        <authorList>
            <consortium name="EnsemblMetazoa"/>
        </authorList>
    </citation>
    <scope>IDENTIFICATION</scope>
</reference>
<dbReference type="PANTHER" id="PTHR13586">
    <property type="entry name" value="SCD6 PROTEIN-RELATED"/>
    <property type="match status" value="1"/>
</dbReference>
<dbReference type="SMART" id="SM01199">
    <property type="entry name" value="FDF"/>
    <property type="match status" value="1"/>
</dbReference>
<feature type="short sequence motif" description="FFD box" evidence="2">
    <location>
        <begin position="350"/>
        <end position="366"/>
    </location>
</feature>
<feature type="compositionally biased region" description="Basic residues" evidence="4">
    <location>
        <begin position="292"/>
        <end position="301"/>
    </location>
</feature>
<feature type="compositionally biased region" description="Gly residues" evidence="4">
    <location>
        <begin position="437"/>
        <end position="450"/>
    </location>
</feature>
<dbReference type="OMA" id="EQFSDMF"/>
<dbReference type="CDD" id="cd01736">
    <property type="entry name" value="LSm14_N"/>
    <property type="match status" value="1"/>
</dbReference>
<dbReference type="Pfam" id="PF12701">
    <property type="entry name" value="LSM14"/>
    <property type="match status" value="1"/>
</dbReference>
<feature type="short sequence motif" description="TFG box" evidence="3">
    <location>
        <begin position="373"/>
        <end position="393"/>
    </location>
</feature>
<dbReference type="InterPro" id="IPR025762">
    <property type="entry name" value="DFDF"/>
</dbReference>
<evidence type="ECO:0000256" key="4">
    <source>
        <dbReference type="SAM" id="MobiDB-lite"/>
    </source>
</evidence>
<evidence type="ECO:0000259" key="7">
    <source>
        <dbReference type="PROSITE" id="PS51536"/>
    </source>
</evidence>
<feature type="compositionally biased region" description="Basic and acidic residues" evidence="4">
    <location>
        <begin position="182"/>
        <end position="206"/>
    </location>
</feature>
<feature type="region of interest" description="Disordered" evidence="4">
    <location>
        <begin position="428"/>
        <end position="472"/>
    </location>
</feature>
<feature type="domain" description="FFD box profile" evidence="6">
    <location>
        <begin position="350"/>
        <end position="366"/>
    </location>
</feature>
<evidence type="ECO:0000259" key="5">
    <source>
        <dbReference type="PROSITE" id="PS51512"/>
    </source>
</evidence>
<dbReference type="InterPro" id="IPR019050">
    <property type="entry name" value="FDF_dom"/>
</dbReference>
<dbReference type="PROSITE" id="PS52002">
    <property type="entry name" value="SM"/>
    <property type="match status" value="1"/>
</dbReference>
<dbReference type="GeneID" id="580634"/>
<organism evidence="9 10">
    <name type="scientific">Strongylocentrotus purpuratus</name>
    <name type="common">Purple sea urchin</name>
    <dbReference type="NCBI Taxonomy" id="7668"/>
    <lineage>
        <taxon>Eukaryota</taxon>
        <taxon>Metazoa</taxon>
        <taxon>Echinodermata</taxon>
        <taxon>Eleutherozoa</taxon>
        <taxon>Echinozoa</taxon>
        <taxon>Echinoidea</taxon>
        <taxon>Euechinoidea</taxon>
        <taxon>Echinacea</taxon>
        <taxon>Camarodonta</taxon>
        <taxon>Echinidea</taxon>
        <taxon>Strongylocentrotidae</taxon>
        <taxon>Strongylocentrotus</taxon>
    </lineage>
</organism>
<feature type="domain" description="DFDF" evidence="5">
    <location>
        <begin position="305"/>
        <end position="341"/>
    </location>
</feature>
<dbReference type="AlphaFoldDB" id="A0A7M7SU29"/>
<dbReference type="GO" id="GO:0034063">
    <property type="term" value="P:stress granule assembly"/>
    <property type="evidence" value="ECO:0000318"/>
    <property type="project" value="GO_Central"/>
</dbReference>
<evidence type="ECO:0000313" key="9">
    <source>
        <dbReference type="EnsemblMetazoa" id="XP_030831453"/>
    </source>
</evidence>
<dbReference type="KEGG" id="spu:580634"/>
<dbReference type="InterPro" id="IPR047575">
    <property type="entry name" value="Sm"/>
</dbReference>
<reference evidence="10" key="1">
    <citation type="submission" date="2015-02" db="EMBL/GenBank/DDBJ databases">
        <title>Genome sequencing for Strongylocentrotus purpuratus.</title>
        <authorList>
            <person name="Murali S."/>
            <person name="Liu Y."/>
            <person name="Vee V."/>
            <person name="English A."/>
            <person name="Wang M."/>
            <person name="Skinner E."/>
            <person name="Han Y."/>
            <person name="Muzny D.M."/>
            <person name="Worley K.C."/>
            <person name="Gibbs R.A."/>
        </authorList>
    </citation>
    <scope>NUCLEOTIDE SEQUENCE</scope>
</reference>
<accession>A0A7M7SU29</accession>
<sequence>MSGGVSYYGSKISLVSNAGIRYEGHLFSVDTADSTVTLSKVRSFGTEDRPCDHPVAQRDEMYDYIVFRASDIKDLMVCEAPKAPQSTSIAQDPAILQHSGAVSTTTTPSFRPPNTFATAPAPFAPFNQLPYQYGAIGGMMPNQFGAGQVQRPQIGVNGQTPPPNRKSPTMEQAVQASGPQSPDKDKHEGSGKGRKDHDKHDHRDQEAQPQRIRRGSREEQRRSNTRDYRDVREDGRNRDNQDRYRDNQNRDYDRDGNRRRNDQRPRDQGRRPDNQQGQQQHQQQQQQQQPYRRGRGGRGRGQRPQIAKDPIKVGTDFDFDTANAQYDKDSIEDQFESKLKIDTTDPNEEAFYEPEKSFFDSISCESTNTDGNRTRPSRREEYKMNTETFGVPFSRGRGRGRGGYYRGGYNRGGYNNYQGGYNRSGGGYRGRNNYQRGGSGGGGGGSGGGTAWNNRRNRNQDWGRGDAPSVGTVGMITVGERKEASRKALQKAVRRKISKLQKDRREKADQMSTFLFVQRTILFTFCGKRGSAELR</sequence>
<evidence type="ECO:0000256" key="1">
    <source>
        <dbReference type="ARBA" id="ARBA00010415"/>
    </source>
</evidence>
<feature type="compositionally biased region" description="Low complexity" evidence="4">
    <location>
        <begin position="274"/>
        <end position="291"/>
    </location>
</feature>
<dbReference type="InterPro" id="IPR025761">
    <property type="entry name" value="FFD_box"/>
</dbReference>
<dbReference type="CTD" id="26065"/>
<dbReference type="PROSITE" id="PS51513">
    <property type="entry name" value="FFD"/>
    <property type="match status" value="1"/>
</dbReference>
<dbReference type="PANTHER" id="PTHR13586:SF0">
    <property type="entry name" value="TRAILER HITCH, ISOFORM H"/>
    <property type="match status" value="1"/>
</dbReference>
<keyword evidence="10" id="KW-1185">Reference proteome</keyword>
<dbReference type="EnsemblMetazoa" id="XM_030975593">
    <property type="protein sequence ID" value="XP_030831453"/>
    <property type="gene ID" value="LOC580634"/>
</dbReference>
<evidence type="ECO:0000313" key="10">
    <source>
        <dbReference type="Proteomes" id="UP000007110"/>
    </source>
</evidence>
<dbReference type="GO" id="GO:0003729">
    <property type="term" value="F:mRNA binding"/>
    <property type="evidence" value="ECO:0000318"/>
    <property type="project" value="GO_Central"/>
</dbReference>
<evidence type="ECO:0000256" key="2">
    <source>
        <dbReference type="PROSITE-ProRule" id="PRU00846"/>
    </source>
</evidence>
<dbReference type="InParanoid" id="A0A7M7SU29"/>
<dbReference type="Gene3D" id="2.30.30.100">
    <property type="match status" value="1"/>
</dbReference>
<evidence type="ECO:0000259" key="8">
    <source>
        <dbReference type="PROSITE" id="PS52002"/>
    </source>
</evidence>
<comment type="similarity">
    <text evidence="1">Belongs to the LSM14 family.</text>
</comment>
<dbReference type="SUPFAM" id="SSF50182">
    <property type="entry name" value="Sm-like ribonucleoproteins"/>
    <property type="match status" value="1"/>
</dbReference>
<name>A0A7M7SU29_STRPU</name>
<dbReference type="RefSeq" id="XP_030831453.1">
    <property type="nucleotide sequence ID" value="XM_030975593.1"/>
</dbReference>
<feature type="region of interest" description="Disordered" evidence="4">
    <location>
        <begin position="152"/>
        <end position="314"/>
    </location>
</feature>
<evidence type="ECO:0000259" key="6">
    <source>
        <dbReference type="PROSITE" id="PS51513"/>
    </source>
</evidence>
<dbReference type="SMART" id="SM01271">
    <property type="entry name" value="LSM14"/>
    <property type="match status" value="1"/>
</dbReference>
<dbReference type="PROSITE" id="PS51536">
    <property type="entry name" value="TFG"/>
    <property type="match status" value="1"/>
</dbReference>
<dbReference type="InterPro" id="IPR025609">
    <property type="entry name" value="Lsm14-like_N"/>
</dbReference>